<evidence type="ECO:0000256" key="1">
    <source>
        <dbReference type="SAM" id="MobiDB-lite"/>
    </source>
</evidence>
<feature type="compositionally biased region" description="Low complexity" evidence="1">
    <location>
        <begin position="316"/>
        <end position="326"/>
    </location>
</feature>
<dbReference type="KEGG" id="pcw:110200233"/>
<accession>A0A6P5JJ18</accession>
<feature type="region of interest" description="Disordered" evidence="1">
    <location>
        <begin position="1"/>
        <end position="294"/>
    </location>
</feature>
<evidence type="ECO:0000313" key="2">
    <source>
        <dbReference type="Proteomes" id="UP000515140"/>
    </source>
</evidence>
<dbReference type="AlphaFoldDB" id="A0A6P5JJ18"/>
<feature type="region of interest" description="Disordered" evidence="1">
    <location>
        <begin position="480"/>
        <end position="529"/>
    </location>
</feature>
<name>A0A6P5JJ18_PHACI</name>
<keyword evidence="2" id="KW-1185">Reference proteome</keyword>
<evidence type="ECO:0000313" key="3">
    <source>
        <dbReference type="RefSeq" id="XP_020831129.1"/>
    </source>
</evidence>
<feature type="compositionally biased region" description="Low complexity" evidence="1">
    <location>
        <begin position="406"/>
        <end position="422"/>
    </location>
</feature>
<dbReference type="PRINTS" id="PR01217">
    <property type="entry name" value="PRICHEXTENSN"/>
</dbReference>
<feature type="compositionally biased region" description="Basic residues" evidence="1">
    <location>
        <begin position="245"/>
        <end position="263"/>
    </location>
</feature>
<feature type="region of interest" description="Disordered" evidence="1">
    <location>
        <begin position="396"/>
        <end position="425"/>
    </location>
</feature>
<feature type="compositionally biased region" description="Pro residues" evidence="1">
    <location>
        <begin position="264"/>
        <end position="281"/>
    </location>
</feature>
<dbReference type="GeneID" id="110200233"/>
<proteinExistence type="predicted"/>
<feature type="compositionally biased region" description="Low complexity" evidence="1">
    <location>
        <begin position="480"/>
        <end position="495"/>
    </location>
</feature>
<reference evidence="3" key="1">
    <citation type="submission" date="2025-08" db="UniProtKB">
        <authorList>
            <consortium name="RefSeq"/>
        </authorList>
    </citation>
    <scope>IDENTIFICATION</scope>
    <source>
        <tissue evidence="3">Spleen</tissue>
    </source>
</reference>
<feature type="compositionally biased region" description="Polar residues" evidence="1">
    <location>
        <begin position="51"/>
        <end position="62"/>
    </location>
</feature>
<feature type="compositionally biased region" description="Low complexity" evidence="1">
    <location>
        <begin position="182"/>
        <end position="191"/>
    </location>
</feature>
<feature type="compositionally biased region" description="Basic and acidic residues" evidence="1">
    <location>
        <begin position="505"/>
        <end position="518"/>
    </location>
</feature>
<feature type="compositionally biased region" description="Low complexity" evidence="1">
    <location>
        <begin position="128"/>
        <end position="138"/>
    </location>
</feature>
<gene>
    <name evidence="3" type="primary">LOC110200233</name>
</gene>
<dbReference type="Proteomes" id="UP000515140">
    <property type="component" value="Unplaced"/>
</dbReference>
<sequence>MRSASGQLVAALRPSRGAPRRTDPLLPRSRPPRPSRIRALPPLPRGWSPRATRSLSGIQASISRPPLRDPPRRGVPSGRSFQNSPPGRGANFPIKVTGIRVRRSLESPATLRLRSGASDDRELGGKGPAAPSGAPGAEAGRRPEEPPGFGREGGAGPGGGRRRPVTRRSAMAPAGPRPLPALPRRSLAVPLHVTKHPLPGPARSLCVSPSAGSFAANAAEPPTLPRPAPPDPAPPPPPPPPPPRPRAHLRLRRPPRPRPRPRPRPPPPPLPPPPRPRPRTPAPGSLCRTSSASSAAAAAILACAAKRVLWDGRDPAWGAAVGAPAPGTAPPESFRPPQARRRLSPRARNPLEGRRIRPNPPPKKLTVWCRVRQTEATLRARSVPASHAALYAPRRSSARGVGGGPPSASAPMCASGPGSASAQARRFPASALPAGPSAERELLGRRLVLDELPPGLLTSGCPPPAALGGLLRTEVERSHLPLGGLPRQPRPGTRPKVPWLPKAKPSREPKPRPWDVAKKSHLKKNLRVI</sequence>
<dbReference type="InParanoid" id="A0A6P5JJ18"/>
<dbReference type="RefSeq" id="XP_020831129.1">
    <property type="nucleotide sequence ID" value="XM_020975470.1"/>
</dbReference>
<organism evidence="2 3">
    <name type="scientific">Phascolarctos cinereus</name>
    <name type="common">Koala</name>
    <dbReference type="NCBI Taxonomy" id="38626"/>
    <lineage>
        <taxon>Eukaryota</taxon>
        <taxon>Metazoa</taxon>
        <taxon>Chordata</taxon>
        <taxon>Craniata</taxon>
        <taxon>Vertebrata</taxon>
        <taxon>Euteleostomi</taxon>
        <taxon>Mammalia</taxon>
        <taxon>Metatheria</taxon>
        <taxon>Diprotodontia</taxon>
        <taxon>Phascolarctidae</taxon>
        <taxon>Phascolarctos</taxon>
    </lineage>
</organism>
<feature type="compositionally biased region" description="Gly residues" evidence="1">
    <location>
        <begin position="150"/>
        <end position="159"/>
    </location>
</feature>
<feature type="compositionally biased region" description="Pro residues" evidence="1">
    <location>
        <begin position="222"/>
        <end position="244"/>
    </location>
</feature>
<feature type="compositionally biased region" description="Basic residues" evidence="1">
    <location>
        <begin position="519"/>
        <end position="529"/>
    </location>
</feature>
<protein>
    <submittedName>
        <fullName evidence="3">Basic proline-rich protein-like</fullName>
    </submittedName>
</protein>
<feature type="region of interest" description="Disordered" evidence="1">
    <location>
        <begin position="316"/>
        <end position="366"/>
    </location>
</feature>